<evidence type="ECO:0000256" key="2">
    <source>
        <dbReference type="ARBA" id="ARBA00022475"/>
    </source>
</evidence>
<keyword evidence="4 6" id="KW-1133">Transmembrane helix</keyword>
<dbReference type="PANTHER" id="PTHR36115">
    <property type="entry name" value="PROLINE-RICH ANTIGEN HOMOLOG-RELATED"/>
    <property type="match status" value="1"/>
</dbReference>
<evidence type="ECO:0000256" key="4">
    <source>
        <dbReference type="ARBA" id="ARBA00022989"/>
    </source>
</evidence>
<keyword evidence="2" id="KW-1003">Cell membrane</keyword>
<gene>
    <name evidence="8" type="ORF">AJ85_04295</name>
</gene>
<dbReference type="GO" id="GO:0005886">
    <property type="term" value="C:plasma membrane"/>
    <property type="evidence" value="ECO:0007669"/>
    <property type="project" value="UniProtKB-SubCell"/>
</dbReference>
<accession>A0A4S4K1N2</accession>
<feature type="domain" description="RDD" evidence="7">
    <location>
        <begin position="67"/>
        <end position="195"/>
    </location>
</feature>
<dbReference type="PANTHER" id="PTHR36115:SF9">
    <property type="entry name" value="LMO1584 PROTEIN"/>
    <property type="match status" value="1"/>
</dbReference>
<evidence type="ECO:0000259" key="7">
    <source>
        <dbReference type="Pfam" id="PF06271"/>
    </source>
</evidence>
<reference evidence="8 9" key="1">
    <citation type="submission" date="2014-01" db="EMBL/GenBank/DDBJ databases">
        <title>Draft genome sequencing of Bacillus alcalophilus CGMCC 1.3604.</title>
        <authorList>
            <person name="Yang J."/>
            <person name="Diao L."/>
            <person name="Yang S."/>
        </authorList>
    </citation>
    <scope>NUCLEOTIDE SEQUENCE [LARGE SCALE GENOMIC DNA]</scope>
    <source>
        <strain evidence="8 9">CGMCC 1.3604</strain>
    </source>
</reference>
<dbReference type="EMBL" id="JALP01000064">
    <property type="protein sequence ID" value="THG91538.1"/>
    <property type="molecule type" value="Genomic_DNA"/>
</dbReference>
<sequence length="204" mass="23560">MNSEQVVGMKRRGRAIHVNQKAKLAYHDRKEAVLTKAGERSPLVVEEPSKRIHQQLEESQTIATVRYAGFWMRLWAFLLDMVVLFSINSIIIRPILRINEIGASILFTFTLESFAVALSFFLYFAFLTKYVGQTLGKMVFGLRVVSKNGEKLTWTQVIFREGIGRLIQQIFFWTKLIYLVIAFSPNKQGIHDMVADTYVIHEKE</sequence>
<keyword evidence="3 6" id="KW-0812">Transmembrane</keyword>
<name>A0A4S4K1N2_ALKAL</name>
<feature type="transmembrane region" description="Helical" evidence="6">
    <location>
        <begin position="101"/>
        <end position="127"/>
    </location>
</feature>
<evidence type="ECO:0000256" key="1">
    <source>
        <dbReference type="ARBA" id="ARBA00004651"/>
    </source>
</evidence>
<protein>
    <recommendedName>
        <fullName evidence="7">RDD domain-containing protein</fullName>
    </recommendedName>
</protein>
<dbReference type="InterPro" id="IPR051791">
    <property type="entry name" value="Pra-immunoreactive"/>
</dbReference>
<feature type="transmembrane region" description="Helical" evidence="6">
    <location>
        <begin position="74"/>
        <end position="95"/>
    </location>
</feature>
<comment type="caution">
    <text evidence="8">The sequence shown here is derived from an EMBL/GenBank/DDBJ whole genome shotgun (WGS) entry which is preliminary data.</text>
</comment>
<evidence type="ECO:0000256" key="3">
    <source>
        <dbReference type="ARBA" id="ARBA00022692"/>
    </source>
</evidence>
<dbReference type="Proteomes" id="UP000297014">
    <property type="component" value="Unassembled WGS sequence"/>
</dbReference>
<evidence type="ECO:0000313" key="9">
    <source>
        <dbReference type="Proteomes" id="UP000297014"/>
    </source>
</evidence>
<dbReference type="InterPro" id="IPR010432">
    <property type="entry name" value="RDD"/>
</dbReference>
<evidence type="ECO:0000256" key="5">
    <source>
        <dbReference type="ARBA" id="ARBA00023136"/>
    </source>
</evidence>
<evidence type="ECO:0000313" key="8">
    <source>
        <dbReference type="EMBL" id="THG91538.1"/>
    </source>
</evidence>
<dbReference type="RefSeq" id="WP_003324413.1">
    <property type="nucleotide sequence ID" value="NZ_ALPT02000075.1"/>
</dbReference>
<proteinExistence type="predicted"/>
<dbReference type="Pfam" id="PF06271">
    <property type="entry name" value="RDD"/>
    <property type="match status" value="1"/>
</dbReference>
<evidence type="ECO:0000256" key="6">
    <source>
        <dbReference type="SAM" id="Phobius"/>
    </source>
</evidence>
<organism evidence="8 9">
    <name type="scientific">Alkalihalobacillus alcalophilus ATCC 27647 = CGMCC 1.3604</name>
    <dbReference type="NCBI Taxonomy" id="1218173"/>
    <lineage>
        <taxon>Bacteria</taxon>
        <taxon>Bacillati</taxon>
        <taxon>Bacillota</taxon>
        <taxon>Bacilli</taxon>
        <taxon>Bacillales</taxon>
        <taxon>Bacillaceae</taxon>
        <taxon>Alkalihalobacillus</taxon>
    </lineage>
</organism>
<comment type="subcellular location">
    <subcellularLocation>
        <location evidence="1">Cell membrane</location>
        <topology evidence="1">Multi-pass membrane protein</topology>
    </subcellularLocation>
</comment>
<keyword evidence="5 6" id="KW-0472">Membrane</keyword>
<dbReference type="AlphaFoldDB" id="A0A4S4K1N2"/>